<feature type="region of interest" description="Disordered" evidence="1">
    <location>
        <begin position="460"/>
        <end position="491"/>
    </location>
</feature>
<protein>
    <recommendedName>
        <fullName evidence="4">Protein ecdysoneless</fullName>
    </recommendedName>
</protein>
<evidence type="ECO:0000256" key="1">
    <source>
        <dbReference type="SAM" id="MobiDB-lite"/>
    </source>
</evidence>
<feature type="compositionally biased region" description="Basic residues" evidence="1">
    <location>
        <begin position="468"/>
        <end position="481"/>
    </location>
</feature>
<dbReference type="EMBL" id="JARPUR010000004">
    <property type="protein sequence ID" value="KAK4876789.1"/>
    <property type="molecule type" value="Genomic_DNA"/>
</dbReference>
<dbReference type="InterPro" id="IPR010770">
    <property type="entry name" value="Ecd"/>
</dbReference>
<evidence type="ECO:0008006" key="4">
    <source>
        <dbReference type="Google" id="ProtNLM"/>
    </source>
</evidence>
<dbReference type="Pfam" id="PF07093">
    <property type="entry name" value="SGT1"/>
    <property type="match status" value="1"/>
</dbReference>
<sequence length="639" mass="72937">MANSLNFLHSTREDDFVEYFVYPSLLTCKDSKAEQTVLKNTLKQVESIVQRHSEKYLWHRDEFKLVVRTSEDSLLAIDTNETLPHLYGVTHCGDNIEDEWFIVYLLYEVTKELDVVVRVIDSDGEFLLIEAANYLPKWANPDTCENRVFIYQNKLHIVPPVDDDELISVSDALTQIRNDPQSTCSLQDIQNSILNKIKGYPGRIQENLHSASLYLPIGVAAILKHKPALVAPAVQAFCNRDSVDMKACRAMKYFPPENRVYSRVTFTKCLYAMLNHSRYTPDKRTGWNIPVISSPQYKSHSLGVKLACGFEILVSQAKPSADVDNDRGWHSYVKSLKDKGYFRSLLEHSRDYNDLLNKAKEYYINYCDSMQCTPVIGQEILQLTKNLDYACDEFKKECSDLPKDDDDSWLDIAPNDLEEMLQEKYGQKKFTPLNGNTDPTNFTEKITKFLEHVSDVQGAEFPDDVKHSPRRPPRGIKRQNKNKVSFSSDTKVEDKVNSNKVNFDPASFTCALQNILDFMIPEDDNWDLDSDSDMSAYAEDQEVSFEGCEEVKNKMKDYMTQMDQELSTTTIGKSFQTKEKCEGFDDVESFRPVDIDMNALKNVLESYQAQMGEAGPASTMLGPMGIHLEPSTSHDKGSF</sequence>
<proteinExistence type="predicted"/>
<dbReference type="Proteomes" id="UP001353858">
    <property type="component" value="Unassembled WGS sequence"/>
</dbReference>
<dbReference type="PANTHER" id="PTHR13060">
    <property type="entry name" value="SGT1 PROTEIN HSGT1 SUPPRESSOR OF GCR2"/>
    <property type="match status" value="1"/>
</dbReference>
<dbReference type="PANTHER" id="PTHR13060:SF0">
    <property type="entry name" value="PROTEIN ECDYSONELESS HOMOLOG"/>
    <property type="match status" value="1"/>
</dbReference>
<evidence type="ECO:0000313" key="2">
    <source>
        <dbReference type="EMBL" id="KAK4876789.1"/>
    </source>
</evidence>
<accession>A0AAN7P4E6</accession>
<dbReference type="GO" id="GO:0005634">
    <property type="term" value="C:nucleus"/>
    <property type="evidence" value="ECO:0007669"/>
    <property type="project" value="TreeGrafter"/>
</dbReference>
<name>A0AAN7P4E6_9COLE</name>
<evidence type="ECO:0000313" key="3">
    <source>
        <dbReference type="Proteomes" id="UP001353858"/>
    </source>
</evidence>
<dbReference type="AlphaFoldDB" id="A0AAN7P4E6"/>
<keyword evidence="3" id="KW-1185">Reference proteome</keyword>
<reference evidence="3" key="1">
    <citation type="submission" date="2023-01" db="EMBL/GenBank/DDBJ databases">
        <title>Key to firefly adult light organ development and bioluminescence: homeobox transcription factors regulate luciferase expression and transportation to peroxisome.</title>
        <authorList>
            <person name="Fu X."/>
        </authorList>
    </citation>
    <scope>NUCLEOTIDE SEQUENCE [LARGE SCALE GENOMIC DNA]</scope>
</reference>
<gene>
    <name evidence="2" type="ORF">RN001_009295</name>
</gene>
<comment type="caution">
    <text evidence="2">The sequence shown here is derived from an EMBL/GenBank/DDBJ whole genome shotgun (WGS) entry which is preliminary data.</text>
</comment>
<organism evidence="2 3">
    <name type="scientific">Aquatica leii</name>
    <dbReference type="NCBI Taxonomy" id="1421715"/>
    <lineage>
        <taxon>Eukaryota</taxon>
        <taxon>Metazoa</taxon>
        <taxon>Ecdysozoa</taxon>
        <taxon>Arthropoda</taxon>
        <taxon>Hexapoda</taxon>
        <taxon>Insecta</taxon>
        <taxon>Pterygota</taxon>
        <taxon>Neoptera</taxon>
        <taxon>Endopterygota</taxon>
        <taxon>Coleoptera</taxon>
        <taxon>Polyphaga</taxon>
        <taxon>Elateriformia</taxon>
        <taxon>Elateroidea</taxon>
        <taxon>Lampyridae</taxon>
        <taxon>Luciolinae</taxon>
        <taxon>Aquatica</taxon>
    </lineage>
</organism>